<name>A0A8H4KRI6_9HYPO</name>
<evidence type="ECO:0000313" key="1">
    <source>
        <dbReference type="EMBL" id="KAF4455271.1"/>
    </source>
</evidence>
<gene>
    <name evidence="1" type="ORF">F53441_2421</name>
</gene>
<dbReference type="SUPFAM" id="SSF81301">
    <property type="entry name" value="Nucleotidyltransferase"/>
    <property type="match status" value="1"/>
</dbReference>
<organism evidence="1 2">
    <name type="scientific">Fusarium austroafricanum</name>
    <dbReference type="NCBI Taxonomy" id="2364996"/>
    <lineage>
        <taxon>Eukaryota</taxon>
        <taxon>Fungi</taxon>
        <taxon>Dikarya</taxon>
        <taxon>Ascomycota</taxon>
        <taxon>Pezizomycotina</taxon>
        <taxon>Sordariomycetes</taxon>
        <taxon>Hypocreomycetidae</taxon>
        <taxon>Hypocreales</taxon>
        <taxon>Nectriaceae</taxon>
        <taxon>Fusarium</taxon>
        <taxon>Fusarium concolor species complex</taxon>
    </lineage>
</organism>
<keyword evidence="2" id="KW-1185">Reference proteome</keyword>
<comment type="caution">
    <text evidence="1">The sequence shown here is derived from an EMBL/GenBank/DDBJ whole genome shotgun (WGS) entry which is preliminary data.</text>
</comment>
<evidence type="ECO:0000313" key="2">
    <source>
        <dbReference type="Proteomes" id="UP000605986"/>
    </source>
</evidence>
<protein>
    <submittedName>
        <fullName evidence="1">Uncharacterized protein</fullName>
    </submittedName>
</protein>
<dbReference type="EMBL" id="JAADJG010000100">
    <property type="protein sequence ID" value="KAF4455271.1"/>
    <property type="molecule type" value="Genomic_DNA"/>
</dbReference>
<dbReference type="InterPro" id="IPR043519">
    <property type="entry name" value="NT_sf"/>
</dbReference>
<reference evidence="1" key="1">
    <citation type="submission" date="2020-01" db="EMBL/GenBank/DDBJ databases">
        <title>Identification and distribution of gene clusters putatively required for synthesis of sphingolipid metabolism inhibitors in phylogenetically diverse species of the filamentous fungus Fusarium.</title>
        <authorList>
            <person name="Kim H.-S."/>
            <person name="Busman M."/>
            <person name="Brown D.W."/>
            <person name="Divon H."/>
            <person name="Uhlig S."/>
            <person name="Proctor R.H."/>
        </authorList>
    </citation>
    <scope>NUCLEOTIDE SEQUENCE</scope>
    <source>
        <strain evidence="1">NRRL 53441</strain>
    </source>
</reference>
<proteinExistence type="predicted"/>
<sequence length="139" mass="15418">MSNVKGLLDKIEQLGQALFIESEYACMGDTSSLCRLQSVEEKLSQKLHGVFGNHDFVAVLYGSSALSNNAILSDVDLMIFTHGAEASKFQRIVLLFRSIMEEGIPIDTEVPLHRKLMVKFELATKAVEAGPPLDKWDAY</sequence>
<accession>A0A8H4KRI6</accession>
<dbReference type="OrthoDB" id="392571at2759"/>
<dbReference type="AlphaFoldDB" id="A0A8H4KRI6"/>
<dbReference type="Proteomes" id="UP000605986">
    <property type="component" value="Unassembled WGS sequence"/>
</dbReference>